<organism evidence="3 4">
    <name type="scientific">Fictibacillus marinisediminis</name>
    <dbReference type="NCBI Taxonomy" id="2878389"/>
    <lineage>
        <taxon>Bacteria</taxon>
        <taxon>Bacillati</taxon>
        <taxon>Bacillota</taxon>
        <taxon>Bacilli</taxon>
        <taxon>Bacillales</taxon>
        <taxon>Fictibacillaceae</taxon>
        <taxon>Fictibacillus</taxon>
    </lineage>
</organism>
<evidence type="ECO:0000259" key="2">
    <source>
        <dbReference type="Pfam" id="PF10335"/>
    </source>
</evidence>
<dbReference type="InterPro" id="IPR005105">
    <property type="entry name" value="GlnD_Uridyltrans_N"/>
</dbReference>
<dbReference type="GO" id="GO:0008773">
    <property type="term" value="F:[protein-PII] uridylyltransferase activity"/>
    <property type="evidence" value="ECO:0007669"/>
    <property type="project" value="InterPro"/>
</dbReference>
<evidence type="ECO:0000313" key="4">
    <source>
        <dbReference type="Proteomes" id="UP001139011"/>
    </source>
</evidence>
<dbReference type="EMBL" id="JAIWJX010000002">
    <property type="protein sequence ID" value="MCK6257181.1"/>
    <property type="molecule type" value="Genomic_DNA"/>
</dbReference>
<reference evidence="3" key="1">
    <citation type="submission" date="2021-09" db="EMBL/GenBank/DDBJ databases">
        <title>Genome analysis of Fictibacillus sp. KIGAM418 isolated from marine sediment.</title>
        <authorList>
            <person name="Seo M.-J."/>
            <person name="Cho E.-S."/>
            <person name="Hwang C.Y."/>
        </authorList>
    </citation>
    <scope>NUCLEOTIDE SEQUENCE</scope>
    <source>
        <strain evidence="3">KIGAM418</strain>
    </source>
</reference>
<proteinExistence type="predicted"/>
<dbReference type="InterPro" id="IPR018821">
    <property type="entry name" value="DUF294_put_nucleoTrafse_sb-bd"/>
</dbReference>
<evidence type="ECO:0000313" key="3">
    <source>
        <dbReference type="EMBL" id="MCK6257181.1"/>
    </source>
</evidence>
<keyword evidence="4" id="KW-1185">Reference proteome</keyword>
<dbReference type="Pfam" id="PF10335">
    <property type="entry name" value="DUF294_C"/>
    <property type="match status" value="1"/>
</dbReference>
<dbReference type="CDD" id="cd05401">
    <property type="entry name" value="NT_GlnE_GlnD_like"/>
    <property type="match status" value="1"/>
</dbReference>
<dbReference type="RefSeq" id="WP_248252706.1">
    <property type="nucleotide sequence ID" value="NZ_JAIWJX010000002.1"/>
</dbReference>
<comment type="caution">
    <text evidence="3">The sequence shown here is derived from an EMBL/GenBank/DDBJ whole genome shotgun (WGS) entry which is preliminary data.</text>
</comment>
<protein>
    <submittedName>
        <fullName evidence="3">DUF294 nucleotidyltransferase-like domain-containing protein</fullName>
    </submittedName>
</protein>
<gene>
    <name evidence="3" type="ORF">LCY76_11300</name>
</gene>
<sequence>MLNFFDESKYQDTVTVHEMKERVKKAAALEELRKIHAEIIPFIQGLEASGLSINNRYNSLNDIHDVLTRKAVSFAYDTTRETIGTAPGERYCFFSMGSSARHEQTIWTDQDNGLIYQTGHEDKRVVEAFAEEFSRTAVHYLAEVGYPLCQGNVMASNLRWRNSDEEWKDQLSSYLNKGSEDDLKYMMIMLDTKPVYGLPALLYRLREWFVQEIRQRPFILKKMAELVTAHEIPINMFGMIFTERWGKYAGRFDLKQGVFAPFTTNIKLLSLLYGEGAQSTRERIFGLNEKGCFSSLQMDECVAAYDFLLELRLAHSIDLKEMDDRLDYHLWLTTLDSKAAQQLKRTMKLTKLIQKQIKKRGTSFEQSAGI</sequence>
<dbReference type="Proteomes" id="UP001139011">
    <property type="component" value="Unassembled WGS sequence"/>
</dbReference>
<dbReference type="AlphaFoldDB" id="A0A9X1XAL1"/>
<feature type="domain" description="Protein-PII uridylyltransferase N-terminal" evidence="1">
    <location>
        <begin position="42"/>
        <end position="179"/>
    </location>
</feature>
<accession>A0A9X1XAL1</accession>
<evidence type="ECO:0000259" key="1">
    <source>
        <dbReference type="Pfam" id="PF03445"/>
    </source>
</evidence>
<feature type="domain" description="DUF294" evidence="2">
    <location>
        <begin position="220"/>
        <end position="359"/>
    </location>
</feature>
<dbReference type="Pfam" id="PF03445">
    <property type="entry name" value="DUF294"/>
    <property type="match status" value="1"/>
</dbReference>
<name>A0A9X1XAL1_9BACL</name>